<feature type="chain" id="PRO_5012904158" evidence="2">
    <location>
        <begin position="16"/>
        <end position="73"/>
    </location>
</feature>
<feature type="signal peptide" evidence="2">
    <location>
        <begin position="1"/>
        <end position="15"/>
    </location>
</feature>
<evidence type="ECO:0000256" key="1">
    <source>
        <dbReference type="SAM" id="MobiDB-lite"/>
    </source>
</evidence>
<keyword evidence="4" id="KW-1185">Reference proteome</keyword>
<protein>
    <submittedName>
        <fullName evidence="3">Cuticle protein 14 isoform b</fullName>
    </submittedName>
</protein>
<accession>A0A087U7A2</accession>
<dbReference type="OrthoDB" id="7789829at2759"/>
<feature type="region of interest" description="Disordered" evidence="1">
    <location>
        <begin position="51"/>
        <end position="73"/>
    </location>
</feature>
<dbReference type="Proteomes" id="UP000054359">
    <property type="component" value="Unassembled WGS sequence"/>
</dbReference>
<evidence type="ECO:0000313" key="3">
    <source>
        <dbReference type="EMBL" id="KFM73241.1"/>
    </source>
</evidence>
<evidence type="ECO:0000256" key="2">
    <source>
        <dbReference type="SAM" id="SignalP"/>
    </source>
</evidence>
<name>A0A087U7A2_STEMI</name>
<dbReference type="EMBL" id="KK118550">
    <property type="protein sequence ID" value="KFM73241.1"/>
    <property type="molecule type" value="Genomic_DNA"/>
</dbReference>
<reference evidence="3 4" key="1">
    <citation type="submission" date="2013-11" db="EMBL/GenBank/DDBJ databases">
        <title>Genome sequencing of Stegodyphus mimosarum.</title>
        <authorList>
            <person name="Bechsgaard J."/>
        </authorList>
    </citation>
    <scope>NUCLEOTIDE SEQUENCE [LARGE SCALE GENOMIC DNA]</scope>
</reference>
<gene>
    <name evidence="3" type="ORF">X975_14331</name>
</gene>
<dbReference type="AlphaFoldDB" id="A0A087U7A2"/>
<keyword evidence="2" id="KW-0732">Signal</keyword>
<feature type="non-terminal residue" evidence="3">
    <location>
        <position position="73"/>
    </location>
</feature>
<sequence>MKVLILLALVVASQAAAVVYHPAWWPAASAYQAKDALGNYVFGHHDANPAGPSFHSESGDISGKKIGSYGVKD</sequence>
<organism evidence="3 4">
    <name type="scientific">Stegodyphus mimosarum</name>
    <name type="common">African social velvet spider</name>
    <dbReference type="NCBI Taxonomy" id="407821"/>
    <lineage>
        <taxon>Eukaryota</taxon>
        <taxon>Metazoa</taxon>
        <taxon>Ecdysozoa</taxon>
        <taxon>Arthropoda</taxon>
        <taxon>Chelicerata</taxon>
        <taxon>Arachnida</taxon>
        <taxon>Araneae</taxon>
        <taxon>Araneomorphae</taxon>
        <taxon>Entelegynae</taxon>
        <taxon>Eresoidea</taxon>
        <taxon>Eresidae</taxon>
        <taxon>Stegodyphus</taxon>
    </lineage>
</organism>
<evidence type="ECO:0000313" key="4">
    <source>
        <dbReference type="Proteomes" id="UP000054359"/>
    </source>
</evidence>
<proteinExistence type="predicted"/>